<gene>
    <name evidence="4" type="ORF">EV698_0919</name>
</gene>
<dbReference type="AlphaFoldDB" id="A0A4Q8D074"/>
<evidence type="ECO:0000313" key="5">
    <source>
        <dbReference type="Proteomes" id="UP000292298"/>
    </source>
</evidence>
<feature type="transmembrane region" description="Helical" evidence="1">
    <location>
        <begin position="108"/>
        <end position="131"/>
    </location>
</feature>
<dbReference type="Gene3D" id="3.20.20.450">
    <property type="entry name" value="EAL domain"/>
    <property type="match status" value="1"/>
</dbReference>
<evidence type="ECO:0000313" key="4">
    <source>
        <dbReference type="EMBL" id="RZU98664.1"/>
    </source>
</evidence>
<feature type="transmembrane region" description="Helical" evidence="1">
    <location>
        <begin position="68"/>
        <end position="96"/>
    </location>
</feature>
<dbReference type="InterPro" id="IPR000160">
    <property type="entry name" value="GGDEF_dom"/>
</dbReference>
<dbReference type="InterPro" id="IPR043128">
    <property type="entry name" value="Rev_trsase/Diguanyl_cyclase"/>
</dbReference>
<keyword evidence="1" id="KW-0472">Membrane</keyword>
<dbReference type="PROSITE" id="PS50887">
    <property type="entry name" value="GGDEF"/>
    <property type="match status" value="1"/>
</dbReference>
<keyword evidence="1" id="KW-0812">Transmembrane</keyword>
<reference evidence="4 5" key="1">
    <citation type="submission" date="2019-02" db="EMBL/GenBank/DDBJ databases">
        <title>Genomic Encyclopedia of Type Strains, Phase IV (KMG-IV): sequencing the most valuable type-strain genomes for metagenomic binning, comparative biology and taxonomic classification.</title>
        <authorList>
            <person name="Goeker M."/>
        </authorList>
    </citation>
    <scope>NUCLEOTIDE SEQUENCE [LARGE SCALE GENOMIC DNA]</scope>
    <source>
        <strain evidence="4 5">DSM 21056</strain>
    </source>
</reference>
<name>A0A4Q8D074_9GAMM</name>
<evidence type="ECO:0000256" key="1">
    <source>
        <dbReference type="SAM" id="Phobius"/>
    </source>
</evidence>
<dbReference type="InterPro" id="IPR029787">
    <property type="entry name" value="Nucleotide_cyclase"/>
</dbReference>
<dbReference type="CDD" id="cd01948">
    <property type="entry name" value="EAL"/>
    <property type="match status" value="1"/>
</dbReference>
<feature type="transmembrane region" description="Helical" evidence="1">
    <location>
        <begin position="44"/>
        <end position="62"/>
    </location>
</feature>
<evidence type="ECO:0000259" key="3">
    <source>
        <dbReference type="PROSITE" id="PS50887"/>
    </source>
</evidence>
<feature type="domain" description="EAL" evidence="2">
    <location>
        <begin position="378"/>
        <end position="633"/>
    </location>
</feature>
<dbReference type="InterPro" id="IPR001633">
    <property type="entry name" value="EAL_dom"/>
</dbReference>
<dbReference type="PROSITE" id="PS50883">
    <property type="entry name" value="EAL"/>
    <property type="match status" value="1"/>
</dbReference>
<dbReference type="NCBIfam" id="TIGR00254">
    <property type="entry name" value="GGDEF"/>
    <property type="match status" value="1"/>
</dbReference>
<dbReference type="PANTHER" id="PTHR33121:SF70">
    <property type="entry name" value="SIGNALING PROTEIN YKOW"/>
    <property type="match status" value="1"/>
</dbReference>
<evidence type="ECO:0000259" key="2">
    <source>
        <dbReference type="PROSITE" id="PS50883"/>
    </source>
</evidence>
<dbReference type="Pfam" id="PF00563">
    <property type="entry name" value="EAL"/>
    <property type="match status" value="1"/>
</dbReference>
<keyword evidence="1" id="KW-1133">Transmembrane helix</keyword>
<feature type="transmembrane region" description="Helical" evidence="1">
    <location>
        <begin position="174"/>
        <end position="191"/>
    </location>
</feature>
<protein>
    <submittedName>
        <fullName evidence="4">Diguanylate cyclase (GGDEF)-like protein</fullName>
    </submittedName>
</protein>
<dbReference type="Proteomes" id="UP000292298">
    <property type="component" value="Unassembled WGS sequence"/>
</dbReference>
<dbReference type="Gene3D" id="3.30.70.270">
    <property type="match status" value="1"/>
</dbReference>
<dbReference type="InterPro" id="IPR035919">
    <property type="entry name" value="EAL_sf"/>
</dbReference>
<dbReference type="SUPFAM" id="SSF141868">
    <property type="entry name" value="EAL domain-like"/>
    <property type="match status" value="1"/>
</dbReference>
<dbReference type="SMART" id="SM00052">
    <property type="entry name" value="EAL"/>
    <property type="match status" value="1"/>
</dbReference>
<dbReference type="EMBL" id="SHLI01000001">
    <property type="protein sequence ID" value="RZU98664.1"/>
    <property type="molecule type" value="Genomic_DNA"/>
</dbReference>
<comment type="caution">
    <text evidence="4">The sequence shown here is derived from an EMBL/GenBank/DDBJ whole genome shotgun (WGS) entry which is preliminary data.</text>
</comment>
<keyword evidence="5" id="KW-1185">Reference proteome</keyword>
<feature type="domain" description="GGDEF" evidence="3">
    <location>
        <begin position="237"/>
        <end position="369"/>
    </location>
</feature>
<dbReference type="GO" id="GO:0071111">
    <property type="term" value="F:cyclic-guanylate-specific phosphodiesterase activity"/>
    <property type="evidence" value="ECO:0007669"/>
    <property type="project" value="InterPro"/>
</dbReference>
<dbReference type="InterPro" id="IPR050706">
    <property type="entry name" value="Cyclic-di-GMP_PDE-like"/>
</dbReference>
<accession>A0A4Q8D074</accession>
<feature type="transmembrane region" description="Helical" evidence="1">
    <location>
        <begin position="143"/>
        <end position="162"/>
    </location>
</feature>
<dbReference type="SMART" id="SM00267">
    <property type="entry name" value="GGDEF"/>
    <property type="match status" value="1"/>
</dbReference>
<dbReference type="CDD" id="cd01949">
    <property type="entry name" value="GGDEF"/>
    <property type="match status" value="1"/>
</dbReference>
<proteinExistence type="predicted"/>
<organism evidence="4 5">
    <name type="scientific">Spiribacter vilamensis</name>
    <dbReference type="NCBI Taxonomy" id="531306"/>
    <lineage>
        <taxon>Bacteria</taxon>
        <taxon>Pseudomonadati</taxon>
        <taxon>Pseudomonadota</taxon>
        <taxon>Gammaproteobacteria</taxon>
        <taxon>Chromatiales</taxon>
        <taxon>Ectothiorhodospiraceae</taxon>
        <taxon>Spiribacter</taxon>
    </lineage>
</organism>
<dbReference type="RefSeq" id="WP_130502957.1">
    <property type="nucleotide sequence ID" value="NZ_SHLI01000001.1"/>
</dbReference>
<dbReference type="SUPFAM" id="SSF55073">
    <property type="entry name" value="Nucleotide cyclase"/>
    <property type="match status" value="1"/>
</dbReference>
<sequence length="637" mass="68319">MSGTLSLAPVVASAASGVVMLGGMAMLYRDHVRRGLLGATRRQLVLGGILGVAVLLVLHQPLEAAPGLLLNAAILFTGLAGLLAGGWGAIAALAIVLPARLLTDVESLVPGATTMAFIAAPGAGLLAGWIRPRVALTSPWSEVLSGVLLSLPLLAVVGFGATPREVALAETVPLIFAINMAGAVFVGWLGMDVEETTRALEEHRHNLALDPLTGLKNRDALEADIDAEVGAAPAVRPAFALVCLDIDNLKYINNALGFAVGDAVLCSIAQRLSMQCRTGETLYRLTGDKFAVLVASGSTEHLMQRGEAFLDALRRVHPIDDYDLLVTASVGIVVAPSHGRTRAALLENADIGVDQAKAEGRNRVMCFSREMRAALERKLTLTQALQHALVDGDELRIVFQPRLSARDGCVCGAEVLLRWRHPSLGDISPAEFIPLAERAGLVCTLDRLVFDRAGRQLAEWQRRGCRLDLSINVSALSLIAGHAAQDMLERLDRHGVDKRSVEIEVTETENIGDSKTVHANLRQFRAAGIRVALDDFGTGHSSLRYVQALPLSTLKIDRCFVADIDNADGKAVSILASSIALARALDLVIVAEGVETERQREWLIEYNCDQLQGFLLGRPIEADGFERHYLPDRGRQA</sequence>
<feature type="transmembrane region" description="Helical" evidence="1">
    <location>
        <begin position="6"/>
        <end position="28"/>
    </location>
</feature>
<dbReference type="Pfam" id="PF00990">
    <property type="entry name" value="GGDEF"/>
    <property type="match status" value="1"/>
</dbReference>
<dbReference type="OrthoDB" id="1316910at2"/>
<dbReference type="PANTHER" id="PTHR33121">
    <property type="entry name" value="CYCLIC DI-GMP PHOSPHODIESTERASE PDEF"/>
    <property type="match status" value="1"/>
</dbReference>